<sequence>MLSCTLLLSVTMIEARKSITAYCVFLGLSLVSWKSKCQQVISRSYAEAENRALAHTTAKVTWLIYLLKDLHLKSTTASIHYDSAFAITLLAIQYFMSRQSILTLTAISFVKSLPPVSFPPPSIYKQSAC</sequence>
<keyword evidence="2" id="KW-1185">Reference proteome</keyword>
<dbReference type="EMBL" id="CM039437">
    <property type="protein sequence ID" value="KAI4305092.1"/>
    <property type="molecule type" value="Genomic_DNA"/>
</dbReference>
<proteinExistence type="predicted"/>
<gene>
    <name evidence="1" type="ORF">L6164_028481</name>
</gene>
<reference evidence="1 2" key="1">
    <citation type="journal article" date="2022" name="DNA Res.">
        <title>Chromosomal-level genome assembly of the orchid tree Bauhinia variegata (Leguminosae; Cercidoideae) supports the allotetraploid origin hypothesis of Bauhinia.</title>
        <authorList>
            <person name="Zhong Y."/>
            <person name="Chen Y."/>
            <person name="Zheng D."/>
            <person name="Pang J."/>
            <person name="Liu Y."/>
            <person name="Luo S."/>
            <person name="Meng S."/>
            <person name="Qian L."/>
            <person name="Wei D."/>
            <person name="Dai S."/>
            <person name="Zhou R."/>
        </authorList>
    </citation>
    <scope>NUCLEOTIDE SEQUENCE [LARGE SCALE GENOMIC DNA]</scope>
    <source>
        <strain evidence="1">BV-YZ2020</strain>
    </source>
</reference>
<evidence type="ECO:0000313" key="2">
    <source>
        <dbReference type="Proteomes" id="UP000828941"/>
    </source>
</evidence>
<organism evidence="1 2">
    <name type="scientific">Bauhinia variegata</name>
    <name type="common">Purple orchid tree</name>
    <name type="synonym">Phanera variegata</name>
    <dbReference type="NCBI Taxonomy" id="167791"/>
    <lineage>
        <taxon>Eukaryota</taxon>
        <taxon>Viridiplantae</taxon>
        <taxon>Streptophyta</taxon>
        <taxon>Embryophyta</taxon>
        <taxon>Tracheophyta</taxon>
        <taxon>Spermatophyta</taxon>
        <taxon>Magnoliopsida</taxon>
        <taxon>eudicotyledons</taxon>
        <taxon>Gunneridae</taxon>
        <taxon>Pentapetalae</taxon>
        <taxon>rosids</taxon>
        <taxon>fabids</taxon>
        <taxon>Fabales</taxon>
        <taxon>Fabaceae</taxon>
        <taxon>Cercidoideae</taxon>
        <taxon>Cercideae</taxon>
        <taxon>Bauhiniinae</taxon>
        <taxon>Bauhinia</taxon>
    </lineage>
</organism>
<comment type="caution">
    <text evidence="1">The sequence shown here is derived from an EMBL/GenBank/DDBJ whole genome shotgun (WGS) entry which is preliminary data.</text>
</comment>
<dbReference type="Proteomes" id="UP000828941">
    <property type="component" value="Chromosome 12"/>
</dbReference>
<evidence type="ECO:0000313" key="1">
    <source>
        <dbReference type="EMBL" id="KAI4305092.1"/>
    </source>
</evidence>
<accession>A0ACB9L6M9</accession>
<name>A0ACB9L6M9_BAUVA</name>
<protein>
    <submittedName>
        <fullName evidence="1">Uncharacterized protein</fullName>
    </submittedName>
</protein>